<dbReference type="AlphaFoldDB" id="A0A914VIM6"/>
<sequence length="450" mass="52403">MGKSVFYNSGNEASQIDAFDHKLVDNVNHVLRQADVASCDIEQIYHLKRSIGVLLIDMIEENSSSGHIKMIVDAINKDDINQSIIDAYDFLQTDDRAIDHPQVEDLVINVGFTFHHLLNRAFDVDESIDRSRFTDSPAWEYFAAHTMSIELQKGTSLQRVYFTVQDKDVLRQSVKQRVKWEVDRSSPTNKLRDFMTWAKEVCEDIRYQRRVQSVPVARWLVKKWALLNTSVLVITFMLNLLVLFGWIAPEKYNSDYEYDVLSGHYMPFISDEVYLALLVLGVIHIFLWLMICVSFLLSNRPNLPPHLIRFWRWLRSLRSTKLERKRQREKPLPEPNLLGVDLISWNGIYYPLMLLLSVLGTLSYGEFFCFHMLHIVRQNQLLARVMLAVTLNGRSMLWVVFLGIIFFYIYGILGFLLLRNVFLGNQLYCHNLFECVVATIRNGLMFGMGD</sequence>
<keyword evidence="1" id="KW-0812">Transmembrane</keyword>
<dbReference type="InterPro" id="IPR015925">
    <property type="entry name" value="Ryanodine_IP3_receptor"/>
</dbReference>
<dbReference type="WBParaSite" id="PSAMB.scaffold2007size26077.g15940.t1">
    <property type="protein sequence ID" value="PSAMB.scaffold2007size26077.g15940.t1"/>
    <property type="gene ID" value="PSAMB.scaffold2007size26077.g15940"/>
</dbReference>
<name>A0A914VIM6_9BILA</name>
<evidence type="ECO:0000313" key="3">
    <source>
        <dbReference type="WBParaSite" id="PSAMB.scaffold2007size26077.g15940.t1"/>
    </source>
</evidence>
<keyword evidence="2" id="KW-1185">Reference proteome</keyword>
<evidence type="ECO:0000313" key="2">
    <source>
        <dbReference type="Proteomes" id="UP000887566"/>
    </source>
</evidence>
<feature type="transmembrane region" description="Helical" evidence="1">
    <location>
        <begin position="273"/>
        <end position="297"/>
    </location>
</feature>
<evidence type="ECO:0000256" key="1">
    <source>
        <dbReference type="SAM" id="Phobius"/>
    </source>
</evidence>
<dbReference type="PANTHER" id="PTHR13715">
    <property type="entry name" value="RYANODINE RECEPTOR AND IP3 RECEPTOR"/>
    <property type="match status" value="1"/>
</dbReference>
<accession>A0A914VIM6</accession>
<feature type="transmembrane region" description="Helical" evidence="1">
    <location>
        <begin position="225"/>
        <end position="248"/>
    </location>
</feature>
<proteinExistence type="predicted"/>
<keyword evidence="1" id="KW-0472">Membrane</keyword>
<feature type="transmembrane region" description="Helical" evidence="1">
    <location>
        <begin position="352"/>
        <end position="376"/>
    </location>
</feature>
<dbReference type="PANTHER" id="PTHR13715:SF99">
    <property type="entry name" value="INOSITOL 1,4,5-TRISPHOSPHATE RECEPTOR-LIKE PROTEIN A"/>
    <property type="match status" value="1"/>
</dbReference>
<dbReference type="GO" id="GO:0006816">
    <property type="term" value="P:calcium ion transport"/>
    <property type="evidence" value="ECO:0007669"/>
    <property type="project" value="InterPro"/>
</dbReference>
<feature type="transmembrane region" description="Helical" evidence="1">
    <location>
        <begin position="396"/>
        <end position="418"/>
    </location>
</feature>
<keyword evidence="1" id="KW-1133">Transmembrane helix</keyword>
<protein>
    <submittedName>
        <fullName evidence="3">Ion transport domain-containing protein</fullName>
    </submittedName>
</protein>
<reference evidence="3" key="1">
    <citation type="submission" date="2022-11" db="UniProtKB">
        <authorList>
            <consortium name="WormBaseParasite"/>
        </authorList>
    </citation>
    <scope>IDENTIFICATION</scope>
</reference>
<organism evidence="2 3">
    <name type="scientific">Plectus sambesii</name>
    <dbReference type="NCBI Taxonomy" id="2011161"/>
    <lineage>
        <taxon>Eukaryota</taxon>
        <taxon>Metazoa</taxon>
        <taxon>Ecdysozoa</taxon>
        <taxon>Nematoda</taxon>
        <taxon>Chromadorea</taxon>
        <taxon>Plectida</taxon>
        <taxon>Plectina</taxon>
        <taxon>Plectoidea</taxon>
        <taxon>Plectidae</taxon>
        <taxon>Plectus</taxon>
    </lineage>
</organism>
<dbReference type="Proteomes" id="UP000887566">
    <property type="component" value="Unplaced"/>
</dbReference>